<dbReference type="PANTHER" id="PTHR34379:SF3">
    <property type="entry name" value="PROTEIN, PUTATIVE-RELATED"/>
    <property type="match status" value="1"/>
</dbReference>
<feature type="compositionally biased region" description="Basic and acidic residues" evidence="1">
    <location>
        <begin position="189"/>
        <end position="200"/>
    </location>
</feature>
<dbReference type="EMBL" id="JAWXYG010000009">
    <property type="protein sequence ID" value="KAK4263077.1"/>
    <property type="molecule type" value="Genomic_DNA"/>
</dbReference>
<dbReference type="Proteomes" id="UP001293593">
    <property type="component" value="Unassembled WGS sequence"/>
</dbReference>
<evidence type="ECO:0000313" key="3">
    <source>
        <dbReference type="EMBL" id="KAK4263077.1"/>
    </source>
</evidence>
<name>A0AAE1MD87_9FABA</name>
<feature type="region of interest" description="Disordered" evidence="1">
    <location>
        <begin position="78"/>
        <end position="200"/>
    </location>
</feature>
<protein>
    <submittedName>
        <fullName evidence="3">Uncharacterized protein</fullName>
    </submittedName>
</protein>
<feature type="compositionally biased region" description="Low complexity" evidence="1">
    <location>
        <begin position="114"/>
        <end position="123"/>
    </location>
</feature>
<sequence>MAKSHESKPKSSLFLCCFGSFPHETSMRESDNKFSFQGVREQSSDSKTVPLGASLPEHDKEHRANRVRSRKWRWRLFFKSTSKSKSNNQKSLKESQTPATHQKPPRQRPPVVPVTPNQTPPQTRQEERAQRKPENETGLPRVASPQEDAREESISVPAGSHLVSLPAPKRRQSRLSSSTPGESQTTLSRADRSGNARKYESNDSAFGWSAVLVTLVILIVWGRLCAIPCTSAWLYWFPRIRKATKNDTTKNSNNVVSKDLDLDSEAYKKKVILEGLLERNHRVRHGNSGN</sequence>
<feature type="compositionally biased region" description="Low complexity" evidence="1">
    <location>
        <begin position="78"/>
        <end position="96"/>
    </location>
</feature>
<keyword evidence="4" id="KW-1185">Reference proteome</keyword>
<reference evidence="3" key="1">
    <citation type="submission" date="2023-10" db="EMBL/GenBank/DDBJ databases">
        <title>Chromosome-level genome of the transformable northern wattle, Acacia crassicarpa.</title>
        <authorList>
            <person name="Massaro I."/>
            <person name="Sinha N.R."/>
            <person name="Poethig S."/>
            <person name="Leichty A.R."/>
        </authorList>
    </citation>
    <scope>NUCLEOTIDE SEQUENCE</scope>
    <source>
        <strain evidence="3">Acra3RX</strain>
        <tissue evidence="3">Leaf</tissue>
    </source>
</reference>
<accession>A0AAE1MD87</accession>
<keyword evidence="2" id="KW-0472">Membrane</keyword>
<feature type="region of interest" description="Disordered" evidence="1">
    <location>
        <begin position="26"/>
        <end position="66"/>
    </location>
</feature>
<dbReference type="InterPro" id="IPR040411">
    <property type="entry name" value="At5g23160-like"/>
</dbReference>
<comment type="caution">
    <text evidence="3">The sequence shown here is derived from an EMBL/GenBank/DDBJ whole genome shotgun (WGS) entry which is preliminary data.</text>
</comment>
<evidence type="ECO:0000256" key="1">
    <source>
        <dbReference type="SAM" id="MobiDB-lite"/>
    </source>
</evidence>
<organism evidence="3 4">
    <name type="scientific">Acacia crassicarpa</name>
    <name type="common">northern wattle</name>
    <dbReference type="NCBI Taxonomy" id="499986"/>
    <lineage>
        <taxon>Eukaryota</taxon>
        <taxon>Viridiplantae</taxon>
        <taxon>Streptophyta</taxon>
        <taxon>Embryophyta</taxon>
        <taxon>Tracheophyta</taxon>
        <taxon>Spermatophyta</taxon>
        <taxon>Magnoliopsida</taxon>
        <taxon>eudicotyledons</taxon>
        <taxon>Gunneridae</taxon>
        <taxon>Pentapetalae</taxon>
        <taxon>rosids</taxon>
        <taxon>fabids</taxon>
        <taxon>Fabales</taxon>
        <taxon>Fabaceae</taxon>
        <taxon>Caesalpinioideae</taxon>
        <taxon>mimosoid clade</taxon>
        <taxon>Acacieae</taxon>
        <taxon>Acacia</taxon>
    </lineage>
</organism>
<evidence type="ECO:0000256" key="2">
    <source>
        <dbReference type="SAM" id="Phobius"/>
    </source>
</evidence>
<feature type="compositionally biased region" description="Polar residues" evidence="1">
    <location>
        <begin position="174"/>
        <end position="188"/>
    </location>
</feature>
<gene>
    <name evidence="3" type="ORF">QN277_028551</name>
</gene>
<feature type="transmembrane region" description="Helical" evidence="2">
    <location>
        <begin position="206"/>
        <end position="236"/>
    </location>
</feature>
<feature type="compositionally biased region" description="Basic and acidic residues" evidence="1">
    <location>
        <begin position="124"/>
        <end position="135"/>
    </location>
</feature>
<keyword evidence="2" id="KW-0812">Transmembrane</keyword>
<dbReference type="AlphaFoldDB" id="A0AAE1MD87"/>
<dbReference type="PANTHER" id="PTHR34379">
    <property type="entry name" value="OS07G0553800 PROTEIN"/>
    <property type="match status" value="1"/>
</dbReference>
<keyword evidence="2" id="KW-1133">Transmembrane helix</keyword>
<proteinExistence type="predicted"/>
<evidence type="ECO:0000313" key="4">
    <source>
        <dbReference type="Proteomes" id="UP001293593"/>
    </source>
</evidence>